<sequence>MKHMVTYSSEKNDMQYLSNQLKSRDWLSLQIVIKQYAYELSSMAKTLTRFRQRIENSPEAL</sequence>
<accession>A0A915J8F7</accession>
<evidence type="ECO:0000313" key="2">
    <source>
        <dbReference type="WBParaSite" id="nRc.2.0.1.t22038-RA"/>
    </source>
</evidence>
<reference evidence="2" key="1">
    <citation type="submission" date="2022-11" db="UniProtKB">
        <authorList>
            <consortium name="WormBaseParasite"/>
        </authorList>
    </citation>
    <scope>IDENTIFICATION</scope>
</reference>
<name>A0A915J8F7_ROMCU</name>
<protein>
    <submittedName>
        <fullName evidence="2">Uncharacterized protein</fullName>
    </submittedName>
</protein>
<organism evidence="1 2">
    <name type="scientific">Romanomermis culicivorax</name>
    <name type="common">Nematode worm</name>
    <dbReference type="NCBI Taxonomy" id="13658"/>
    <lineage>
        <taxon>Eukaryota</taxon>
        <taxon>Metazoa</taxon>
        <taxon>Ecdysozoa</taxon>
        <taxon>Nematoda</taxon>
        <taxon>Enoplea</taxon>
        <taxon>Dorylaimia</taxon>
        <taxon>Mermithida</taxon>
        <taxon>Mermithoidea</taxon>
        <taxon>Mermithidae</taxon>
        <taxon>Romanomermis</taxon>
    </lineage>
</organism>
<proteinExistence type="predicted"/>
<evidence type="ECO:0000313" key="1">
    <source>
        <dbReference type="Proteomes" id="UP000887565"/>
    </source>
</evidence>
<dbReference type="AlphaFoldDB" id="A0A915J8F7"/>
<dbReference type="WBParaSite" id="nRc.2.0.1.t22038-RA">
    <property type="protein sequence ID" value="nRc.2.0.1.t22038-RA"/>
    <property type="gene ID" value="nRc.2.0.1.g22038"/>
</dbReference>
<dbReference type="Proteomes" id="UP000887565">
    <property type="component" value="Unplaced"/>
</dbReference>
<keyword evidence="1" id="KW-1185">Reference proteome</keyword>